<dbReference type="SMART" id="SM00448">
    <property type="entry name" value="REC"/>
    <property type="match status" value="1"/>
</dbReference>
<dbReference type="PANTHER" id="PTHR44591">
    <property type="entry name" value="STRESS RESPONSE REGULATOR PROTEIN 1"/>
    <property type="match status" value="1"/>
</dbReference>
<dbReference type="InterPro" id="IPR050595">
    <property type="entry name" value="Bact_response_regulator"/>
</dbReference>
<dbReference type="PANTHER" id="PTHR44591:SF3">
    <property type="entry name" value="RESPONSE REGULATORY DOMAIN-CONTAINING PROTEIN"/>
    <property type="match status" value="1"/>
</dbReference>
<dbReference type="SUPFAM" id="SSF52172">
    <property type="entry name" value="CheY-like"/>
    <property type="match status" value="1"/>
</dbReference>
<organism evidence="3">
    <name type="scientific">marine sediment metagenome</name>
    <dbReference type="NCBI Taxonomy" id="412755"/>
    <lineage>
        <taxon>unclassified sequences</taxon>
        <taxon>metagenomes</taxon>
        <taxon>ecological metagenomes</taxon>
    </lineage>
</organism>
<evidence type="ECO:0000259" key="2">
    <source>
        <dbReference type="PROSITE" id="PS50110"/>
    </source>
</evidence>
<dbReference type="SUPFAM" id="SSF47384">
    <property type="entry name" value="Homodimeric domain of signal transducing histidine kinase"/>
    <property type="match status" value="1"/>
</dbReference>
<dbReference type="PROSITE" id="PS50110">
    <property type="entry name" value="RESPONSE_REGULATORY"/>
    <property type="match status" value="1"/>
</dbReference>
<evidence type="ECO:0000313" key="3">
    <source>
        <dbReference type="EMBL" id="KKL25397.1"/>
    </source>
</evidence>
<dbReference type="InterPro" id="IPR036097">
    <property type="entry name" value="HisK_dim/P_sf"/>
</dbReference>
<dbReference type="Gene3D" id="1.10.287.130">
    <property type="match status" value="1"/>
</dbReference>
<dbReference type="AlphaFoldDB" id="A0A0F9CG21"/>
<dbReference type="GO" id="GO:0000155">
    <property type="term" value="F:phosphorelay sensor kinase activity"/>
    <property type="evidence" value="ECO:0007669"/>
    <property type="project" value="InterPro"/>
</dbReference>
<dbReference type="SMART" id="SM00388">
    <property type="entry name" value="HisKA"/>
    <property type="match status" value="1"/>
</dbReference>
<comment type="caution">
    <text evidence="3">The sequence shown here is derived from an EMBL/GenBank/DDBJ whole genome shotgun (WGS) entry which is preliminary data.</text>
</comment>
<protein>
    <recommendedName>
        <fullName evidence="2">Response regulatory domain-containing protein</fullName>
    </recommendedName>
</protein>
<feature type="domain" description="Response regulatory" evidence="2">
    <location>
        <begin position="164"/>
        <end position="279"/>
    </location>
</feature>
<keyword evidence="1" id="KW-0597">Phosphoprotein</keyword>
<dbReference type="InterPro" id="IPR003661">
    <property type="entry name" value="HisK_dim/P_dom"/>
</dbReference>
<evidence type="ECO:0000256" key="1">
    <source>
        <dbReference type="ARBA" id="ARBA00022553"/>
    </source>
</evidence>
<dbReference type="Gene3D" id="3.40.50.2300">
    <property type="match status" value="1"/>
</dbReference>
<dbReference type="Pfam" id="PF00072">
    <property type="entry name" value="Response_reg"/>
    <property type="match status" value="1"/>
</dbReference>
<proteinExistence type="predicted"/>
<dbReference type="CDD" id="cd00082">
    <property type="entry name" value="HisKA"/>
    <property type="match status" value="1"/>
</dbReference>
<dbReference type="EMBL" id="LAZR01036228">
    <property type="protein sequence ID" value="KKL25397.1"/>
    <property type="molecule type" value="Genomic_DNA"/>
</dbReference>
<dbReference type="Pfam" id="PF00512">
    <property type="entry name" value="HisKA"/>
    <property type="match status" value="1"/>
</dbReference>
<name>A0A0F9CG21_9ZZZZ</name>
<reference evidence="3" key="1">
    <citation type="journal article" date="2015" name="Nature">
        <title>Complex archaea that bridge the gap between prokaryotes and eukaryotes.</title>
        <authorList>
            <person name="Spang A."/>
            <person name="Saw J.H."/>
            <person name="Jorgensen S.L."/>
            <person name="Zaremba-Niedzwiedzka K."/>
            <person name="Martijn J."/>
            <person name="Lind A.E."/>
            <person name="van Eijk R."/>
            <person name="Schleper C."/>
            <person name="Guy L."/>
            <person name="Ettema T.J."/>
        </authorList>
    </citation>
    <scope>NUCLEOTIDE SEQUENCE</scope>
</reference>
<gene>
    <name evidence="3" type="ORF">LCGC14_2405740</name>
</gene>
<sequence length="279" mass="32665">MIDISNNLEKTPEMEKYEKETGKKAIWRSILTESYKRWLKGEKIYEQDKERITFLASEEDKRSWYEFMKKKEFTTFSKLIREAIAYYIDSDIANLSNKTISDLSHDLKEPLTAIKGFTHLIIENYKDKLDWEVLTKIKSVYDQSLILERIINDALVRGNKEEIDILIVDDDESTNKVLTDLFTFKGYSVKAVASGDDAFRVLQNTTPRILLLDIILSKMSGYEICKRIKSEEKFKDLLIFYITAVPRSEVEGKIDETGADGFFLKPFDYLEFDHLSDYF</sequence>
<dbReference type="InterPro" id="IPR001789">
    <property type="entry name" value="Sig_transdc_resp-reg_receiver"/>
</dbReference>
<accession>A0A0F9CG21</accession>
<dbReference type="InterPro" id="IPR011006">
    <property type="entry name" value="CheY-like_superfamily"/>
</dbReference>